<proteinExistence type="predicted"/>
<keyword evidence="2" id="KW-1185">Reference proteome</keyword>
<evidence type="ECO:0000313" key="2">
    <source>
        <dbReference type="Proteomes" id="UP000628854"/>
    </source>
</evidence>
<organism evidence="1 2">
    <name type="scientific">Henriciella pelagia</name>
    <dbReference type="NCBI Taxonomy" id="1977912"/>
    <lineage>
        <taxon>Bacteria</taxon>
        <taxon>Pseudomonadati</taxon>
        <taxon>Pseudomonadota</taxon>
        <taxon>Alphaproteobacteria</taxon>
        <taxon>Hyphomonadales</taxon>
        <taxon>Hyphomonadaceae</taxon>
        <taxon>Henriciella</taxon>
    </lineage>
</organism>
<accession>A0ABQ1J0S0</accession>
<reference evidence="2" key="1">
    <citation type="journal article" date="2019" name="Int. J. Syst. Evol. Microbiol.">
        <title>The Global Catalogue of Microorganisms (GCM) 10K type strain sequencing project: providing services to taxonomists for standard genome sequencing and annotation.</title>
        <authorList>
            <consortium name="The Broad Institute Genomics Platform"/>
            <consortium name="The Broad Institute Genome Sequencing Center for Infectious Disease"/>
            <person name="Wu L."/>
            <person name="Ma J."/>
        </authorList>
    </citation>
    <scope>NUCLEOTIDE SEQUENCE [LARGE SCALE GENOMIC DNA]</scope>
    <source>
        <strain evidence="2">CGMCC 1.15928</strain>
    </source>
</reference>
<dbReference type="EMBL" id="BMKF01000001">
    <property type="protein sequence ID" value="GGB56036.1"/>
    <property type="molecule type" value="Genomic_DNA"/>
</dbReference>
<comment type="caution">
    <text evidence="1">The sequence shown here is derived from an EMBL/GenBank/DDBJ whole genome shotgun (WGS) entry which is preliminary data.</text>
</comment>
<dbReference type="RefSeq" id="WP_143434599.1">
    <property type="nucleotide sequence ID" value="NZ_BMKF01000001.1"/>
</dbReference>
<name>A0ABQ1J0S0_9PROT</name>
<sequence>MPEDHESVAWLRAQLAELKSWARCAESAQHAKQIEQHASWLSAQLDALLKTGAQSASNSS</sequence>
<evidence type="ECO:0000313" key="1">
    <source>
        <dbReference type="EMBL" id="GGB56036.1"/>
    </source>
</evidence>
<dbReference type="Proteomes" id="UP000628854">
    <property type="component" value="Unassembled WGS sequence"/>
</dbReference>
<gene>
    <name evidence="1" type="ORF">GCM10011503_00440</name>
</gene>
<protein>
    <submittedName>
        <fullName evidence="1">Uncharacterized protein</fullName>
    </submittedName>
</protein>